<dbReference type="InterPro" id="IPR001251">
    <property type="entry name" value="CRAL-TRIO_dom"/>
</dbReference>
<dbReference type="PROSITE" id="PS50191">
    <property type="entry name" value="CRAL_TRIO"/>
    <property type="match status" value="1"/>
</dbReference>
<sequence length="334" mass="38971">MVSDQRRPWTPATPEESQTKMEEIPHHPLITVTPESVKKVRQMCEIDDVQKIKDCLDIIEEWISKQDHLVEASKYITRNLLERVFLIAKGSTEGTKRRIERLLTSRGMMPELCMNRTVEEFETQWDVVHYVPLPKLHPVDQSRVMVTQFLTEKLDPFSILSYFRYCFLIGEYRINYDYTPSERFVIDLTNIHFGLLGKLNPITIKKSEVLCTEGIGTKIKGIHILNAPPFIDKLVFILKQALREKVANRVHVHNSYEDLQKHIPREILPKDYGGDDQSVAKLSERWKETLRTPEARQLIKDAEKLVSDESKRQTSKFNEEYMGMPGSFRKLTVD</sequence>
<dbReference type="AlphaFoldDB" id="A0A9R0DT68"/>
<evidence type="ECO:0000313" key="4">
    <source>
        <dbReference type="RefSeq" id="XP_050552704.1"/>
    </source>
</evidence>
<evidence type="ECO:0000259" key="2">
    <source>
        <dbReference type="PROSITE" id="PS50191"/>
    </source>
</evidence>
<reference evidence="4" key="1">
    <citation type="submission" date="2025-08" db="UniProtKB">
        <authorList>
            <consortium name="RefSeq"/>
        </authorList>
    </citation>
    <scope>IDENTIFICATION</scope>
    <source>
        <tissue evidence="4">Whole larval tissue</tissue>
    </source>
</reference>
<dbReference type="GeneID" id="118274757"/>
<feature type="domain" description="CRAL-TRIO" evidence="2">
    <location>
        <begin position="162"/>
        <end position="280"/>
    </location>
</feature>
<dbReference type="InterPro" id="IPR036865">
    <property type="entry name" value="CRAL-TRIO_dom_sf"/>
</dbReference>
<proteinExistence type="predicted"/>
<dbReference type="CDD" id="cd00170">
    <property type="entry name" value="SEC14"/>
    <property type="match status" value="1"/>
</dbReference>
<evidence type="ECO:0000256" key="1">
    <source>
        <dbReference type="SAM" id="MobiDB-lite"/>
    </source>
</evidence>
<dbReference type="Proteomes" id="UP000829999">
    <property type="component" value="Chromosome 11"/>
</dbReference>
<dbReference type="RefSeq" id="XP_050552704.1">
    <property type="nucleotide sequence ID" value="XM_050696747.1"/>
</dbReference>
<dbReference type="GO" id="GO:1902936">
    <property type="term" value="F:phosphatidylinositol bisphosphate binding"/>
    <property type="evidence" value="ECO:0007669"/>
    <property type="project" value="TreeGrafter"/>
</dbReference>
<dbReference type="PANTHER" id="PTHR10174">
    <property type="entry name" value="ALPHA-TOCOPHEROL TRANSFER PROTEIN-RELATED"/>
    <property type="match status" value="1"/>
</dbReference>
<accession>A0A9R0DT68</accession>
<protein>
    <submittedName>
        <fullName evidence="4">Uncharacterized protein LOC118274757 isoform X1</fullName>
    </submittedName>
</protein>
<dbReference type="OrthoDB" id="6682367at2759"/>
<dbReference type="Gene3D" id="1.20.5.1200">
    <property type="entry name" value="Alpha-tocopherol transfer"/>
    <property type="match status" value="1"/>
</dbReference>
<feature type="region of interest" description="Disordered" evidence="1">
    <location>
        <begin position="1"/>
        <end position="22"/>
    </location>
</feature>
<dbReference type="PRINTS" id="PR00180">
    <property type="entry name" value="CRETINALDHBP"/>
</dbReference>
<gene>
    <name evidence="4" type="primary">LOC118274757</name>
</gene>
<organism evidence="3 4">
    <name type="scientific">Spodoptera frugiperda</name>
    <name type="common">Fall armyworm</name>
    <dbReference type="NCBI Taxonomy" id="7108"/>
    <lineage>
        <taxon>Eukaryota</taxon>
        <taxon>Metazoa</taxon>
        <taxon>Ecdysozoa</taxon>
        <taxon>Arthropoda</taxon>
        <taxon>Hexapoda</taxon>
        <taxon>Insecta</taxon>
        <taxon>Pterygota</taxon>
        <taxon>Neoptera</taxon>
        <taxon>Endopterygota</taxon>
        <taxon>Lepidoptera</taxon>
        <taxon>Glossata</taxon>
        <taxon>Ditrysia</taxon>
        <taxon>Noctuoidea</taxon>
        <taxon>Noctuidae</taxon>
        <taxon>Amphipyrinae</taxon>
        <taxon>Spodoptera</taxon>
    </lineage>
</organism>
<name>A0A9R0DT68_SPOFR</name>
<dbReference type="SUPFAM" id="SSF52087">
    <property type="entry name" value="CRAL/TRIO domain"/>
    <property type="match status" value="1"/>
</dbReference>
<dbReference type="GO" id="GO:0016020">
    <property type="term" value="C:membrane"/>
    <property type="evidence" value="ECO:0007669"/>
    <property type="project" value="TreeGrafter"/>
</dbReference>
<keyword evidence="3" id="KW-1185">Reference proteome</keyword>
<dbReference type="Gene3D" id="3.40.525.10">
    <property type="entry name" value="CRAL-TRIO lipid binding domain"/>
    <property type="match status" value="1"/>
</dbReference>
<evidence type="ECO:0000313" key="3">
    <source>
        <dbReference type="Proteomes" id="UP000829999"/>
    </source>
</evidence>
<dbReference type="Pfam" id="PF00650">
    <property type="entry name" value="CRAL_TRIO"/>
    <property type="match status" value="1"/>
</dbReference>
<dbReference type="PANTHER" id="PTHR10174:SF222">
    <property type="entry name" value="GH10083P-RELATED"/>
    <property type="match status" value="1"/>
</dbReference>